<dbReference type="PANTHER" id="PTHR42942:SF1">
    <property type="entry name" value="ALKYLTRANSFERASE-LIKE PROTEIN 1"/>
    <property type="match status" value="1"/>
</dbReference>
<reference evidence="3 4" key="1">
    <citation type="submission" date="2007-08" db="EMBL/GenBank/DDBJ databases">
        <authorList>
            <person name="Fulton L."/>
            <person name="Clifton S."/>
            <person name="Fulton B."/>
            <person name="Xu J."/>
            <person name="Minx P."/>
            <person name="Pepin K.H."/>
            <person name="Johnson M."/>
            <person name="Thiruvilangam P."/>
            <person name="Bhonagiri V."/>
            <person name="Nash W.E."/>
            <person name="Mardis E.R."/>
            <person name="Wilson R.K."/>
        </authorList>
    </citation>
    <scope>NUCLEOTIDE SEQUENCE [LARGE SCALE GENOMIC DNA]</scope>
    <source>
        <strain evidence="4">ATCC BAA-613 / DSM 15670 / CCUG 46953 / JCM 12243 / WAL 16351</strain>
    </source>
</reference>
<name>A8S378_ENTBW</name>
<dbReference type="InterPro" id="IPR036217">
    <property type="entry name" value="MethylDNA_cys_MeTrfase_DNAb"/>
</dbReference>
<reference evidence="3 4" key="2">
    <citation type="submission" date="2007-09" db="EMBL/GenBank/DDBJ databases">
        <title>Draft genome sequence of Clostridium bolteae (ATCC BAA-613).</title>
        <authorList>
            <person name="Sudarsanam P."/>
            <person name="Ley R."/>
            <person name="Guruge J."/>
            <person name="Turnbaugh P.J."/>
            <person name="Mahowald M."/>
            <person name="Liep D."/>
            <person name="Gordon J."/>
        </authorList>
    </citation>
    <scope>NUCLEOTIDE SEQUENCE [LARGE SCALE GENOMIC DNA]</scope>
    <source>
        <strain evidence="4">ATCC BAA-613 / DSM 15670 / CCUG 46953 / JCM 12243 / WAL 16351</strain>
    </source>
</reference>
<evidence type="ECO:0000313" key="3">
    <source>
        <dbReference type="EMBL" id="EDP13231.1"/>
    </source>
</evidence>
<protein>
    <recommendedName>
        <fullName evidence="2">Methylated-DNA-[protein]-cysteine S-methyltransferase DNA binding domain-containing protein</fullName>
    </recommendedName>
</protein>
<evidence type="ECO:0000313" key="4">
    <source>
        <dbReference type="Proteomes" id="UP000005396"/>
    </source>
</evidence>
<dbReference type="HOGENOM" id="CLU_000445_52_5_9"/>
<dbReference type="GO" id="GO:0006281">
    <property type="term" value="P:DNA repair"/>
    <property type="evidence" value="ECO:0007669"/>
    <property type="project" value="InterPro"/>
</dbReference>
<evidence type="ECO:0000256" key="1">
    <source>
        <dbReference type="ARBA" id="ARBA00022763"/>
    </source>
</evidence>
<accession>A8S378</accession>
<dbReference type="InterPro" id="IPR036388">
    <property type="entry name" value="WH-like_DNA-bd_sf"/>
</dbReference>
<dbReference type="GO" id="GO:0003824">
    <property type="term" value="F:catalytic activity"/>
    <property type="evidence" value="ECO:0007669"/>
    <property type="project" value="InterPro"/>
</dbReference>
<comment type="caution">
    <text evidence="3">The sequence shown here is derived from an EMBL/GenBank/DDBJ whole genome shotgun (WGS) entry which is preliminary data.</text>
</comment>
<dbReference type="PaxDb" id="411902-CLOBOL_06521"/>
<keyword evidence="1" id="KW-0227">DNA damage</keyword>
<dbReference type="PANTHER" id="PTHR42942">
    <property type="entry name" value="6-O-METHYLGUANINE DNA METHYLTRANSFERASE"/>
    <property type="match status" value="1"/>
</dbReference>
<evidence type="ECO:0000259" key="2">
    <source>
        <dbReference type="Pfam" id="PF01035"/>
    </source>
</evidence>
<dbReference type="Pfam" id="PF01035">
    <property type="entry name" value="DNA_binding_1"/>
    <property type="match status" value="1"/>
</dbReference>
<dbReference type="AlphaFoldDB" id="A8S378"/>
<sequence>MLHDTIYIYFLWAGFRYIEMDSEKISEINGHGCCRRIRKMDFYKRVGITVRTVPEGKVATYGQIALLCGKPKNARQVGYALNRGLAGEVPAHRVVNSQGYLTGAASFEHPDLQRMLLEEEEVLVSAEGRVDMKRDGWKNTLEDALRLKEIFEREGI</sequence>
<dbReference type="Gene3D" id="1.10.10.10">
    <property type="entry name" value="Winged helix-like DNA-binding domain superfamily/Winged helix DNA-binding domain"/>
    <property type="match status" value="1"/>
</dbReference>
<dbReference type="InterPro" id="IPR052520">
    <property type="entry name" value="ATL_DNA_repair"/>
</dbReference>
<proteinExistence type="predicted"/>
<dbReference type="Proteomes" id="UP000005396">
    <property type="component" value="Unassembled WGS sequence"/>
</dbReference>
<dbReference type="CDD" id="cd06445">
    <property type="entry name" value="ATase"/>
    <property type="match status" value="1"/>
</dbReference>
<dbReference type="SUPFAM" id="SSF46767">
    <property type="entry name" value="Methylated DNA-protein cysteine methyltransferase, C-terminal domain"/>
    <property type="match status" value="1"/>
</dbReference>
<gene>
    <name evidence="3" type="ORF">CLOBOL_06521</name>
</gene>
<dbReference type="InterPro" id="IPR014048">
    <property type="entry name" value="MethylDNA_cys_MeTrfase_DNA-bd"/>
</dbReference>
<feature type="domain" description="Methylated-DNA-[protein]-cysteine S-methyltransferase DNA binding" evidence="2">
    <location>
        <begin position="41"/>
        <end position="122"/>
    </location>
</feature>
<dbReference type="EMBL" id="ABCC02000054">
    <property type="protein sequence ID" value="EDP13231.1"/>
    <property type="molecule type" value="Genomic_DNA"/>
</dbReference>
<organism evidence="3 4">
    <name type="scientific">Enterocloster bolteae (strain ATCC BAA-613 / DSM 15670 / CCUG 46953 / JCM 12243 / WAL 16351)</name>
    <name type="common">Clostridium bolteae</name>
    <dbReference type="NCBI Taxonomy" id="411902"/>
    <lineage>
        <taxon>Bacteria</taxon>
        <taxon>Bacillati</taxon>
        <taxon>Bacillota</taxon>
        <taxon>Clostridia</taxon>
        <taxon>Lachnospirales</taxon>
        <taxon>Lachnospiraceae</taxon>
        <taxon>Enterocloster</taxon>
    </lineage>
</organism>
<dbReference type="eggNOG" id="COG3695">
    <property type="taxonomic scope" value="Bacteria"/>
</dbReference>